<keyword evidence="3" id="KW-0227">DNA damage</keyword>
<dbReference type="GO" id="GO:0006508">
    <property type="term" value="P:proteolysis"/>
    <property type="evidence" value="ECO:0007669"/>
    <property type="project" value="UniProtKB-KW"/>
</dbReference>
<dbReference type="GO" id="GO:0106300">
    <property type="term" value="P:protein-DNA covalent cross-linking repair"/>
    <property type="evidence" value="ECO:0007669"/>
    <property type="project" value="InterPro"/>
</dbReference>
<evidence type="ECO:0000313" key="10">
    <source>
        <dbReference type="Proteomes" id="UP000295416"/>
    </source>
</evidence>
<keyword evidence="10" id="KW-1185">Reference proteome</keyword>
<dbReference type="EMBL" id="SLXK01000013">
    <property type="protein sequence ID" value="TCP29066.1"/>
    <property type="molecule type" value="Genomic_DNA"/>
</dbReference>
<organism evidence="9 10">
    <name type="scientific">Scopulibacillus darangshiensis</name>
    <dbReference type="NCBI Taxonomy" id="442528"/>
    <lineage>
        <taxon>Bacteria</taxon>
        <taxon>Bacillati</taxon>
        <taxon>Bacillota</taxon>
        <taxon>Bacilli</taxon>
        <taxon>Bacillales</taxon>
        <taxon>Sporolactobacillaceae</taxon>
        <taxon>Scopulibacillus</taxon>
    </lineage>
</organism>
<dbReference type="OrthoDB" id="9782620at2"/>
<evidence type="ECO:0000256" key="2">
    <source>
        <dbReference type="ARBA" id="ARBA00022670"/>
    </source>
</evidence>
<name>A0A4V6NQN5_9BACL</name>
<keyword evidence="2 8" id="KW-0645">Protease</keyword>
<evidence type="ECO:0000313" key="9">
    <source>
        <dbReference type="EMBL" id="TCP29066.1"/>
    </source>
</evidence>
<dbReference type="RefSeq" id="WP_132746166.1">
    <property type="nucleotide sequence ID" value="NZ_SLXK01000013.1"/>
</dbReference>
<keyword evidence="6" id="KW-0238">DNA-binding</keyword>
<evidence type="ECO:0000256" key="5">
    <source>
        <dbReference type="ARBA" id="ARBA00023124"/>
    </source>
</evidence>
<dbReference type="Proteomes" id="UP000295416">
    <property type="component" value="Unassembled WGS sequence"/>
</dbReference>
<dbReference type="Pfam" id="PF02586">
    <property type="entry name" value="SRAP"/>
    <property type="match status" value="1"/>
</dbReference>
<evidence type="ECO:0000256" key="7">
    <source>
        <dbReference type="ARBA" id="ARBA00023239"/>
    </source>
</evidence>
<evidence type="ECO:0000256" key="3">
    <source>
        <dbReference type="ARBA" id="ARBA00022763"/>
    </source>
</evidence>
<evidence type="ECO:0000256" key="6">
    <source>
        <dbReference type="ARBA" id="ARBA00023125"/>
    </source>
</evidence>
<dbReference type="PANTHER" id="PTHR13604:SF0">
    <property type="entry name" value="ABASIC SITE PROCESSING PROTEIN HMCES"/>
    <property type="match status" value="1"/>
</dbReference>
<keyword evidence="4 8" id="KW-0378">Hydrolase</keyword>
<dbReference type="AlphaFoldDB" id="A0A4V6NQN5"/>
<accession>A0A4V6NQN5</accession>
<evidence type="ECO:0000256" key="1">
    <source>
        <dbReference type="ARBA" id="ARBA00008136"/>
    </source>
</evidence>
<dbReference type="GO" id="GO:0016829">
    <property type="term" value="F:lyase activity"/>
    <property type="evidence" value="ECO:0007669"/>
    <property type="project" value="UniProtKB-KW"/>
</dbReference>
<dbReference type="InterPro" id="IPR036590">
    <property type="entry name" value="SRAP-like"/>
</dbReference>
<proteinExistence type="inferred from homology"/>
<evidence type="ECO:0000256" key="4">
    <source>
        <dbReference type="ARBA" id="ARBA00022801"/>
    </source>
</evidence>
<dbReference type="GO" id="GO:0008233">
    <property type="term" value="F:peptidase activity"/>
    <property type="evidence" value="ECO:0007669"/>
    <property type="project" value="UniProtKB-KW"/>
</dbReference>
<evidence type="ECO:0000256" key="8">
    <source>
        <dbReference type="RuleBase" id="RU364100"/>
    </source>
</evidence>
<dbReference type="InterPro" id="IPR003738">
    <property type="entry name" value="SRAP"/>
</dbReference>
<keyword evidence="5" id="KW-0190">Covalent protein-DNA linkage</keyword>
<dbReference type="GO" id="GO:0003697">
    <property type="term" value="F:single-stranded DNA binding"/>
    <property type="evidence" value="ECO:0007669"/>
    <property type="project" value="InterPro"/>
</dbReference>
<dbReference type="SUPFAM" id="SSF143081">
    <property type="entry name" value="BB1717-like"/>
    <property type="match status" value="1"/>
</dbReference>
<keyword evidence="7" id="KW-0456">Lyase</keyword>
<protein>
    <recommendedName>
        <fullName evidence="8">Abasic site processing protein</fullName>
        <ecNumber evidence="8">3.4.-.-</ecNumber>
    </recommendedName>
</protein>
<dbReference type="Gene3D" id="3.90.1680.10">
    <property type="entry name" value="SOS response associated peptidase-like"/>
    <property type="match status" value="1"/>
</dbReference>
<sequence>MCGRFTLFTDLDVLIDQFNLFNSGEIQYQPRYNIAPSQPILSVINDGKNNRAGFLRWGLVPSFAKDKSIGYKMINARAETIDEKPTFKRLLARRRCLIIADSFYEWRRDEGKKTPMRIHMLNNDPFALAGLWDRWESPDGEEITSCTIITTKPNDLMKDIHDRMPVILSKEDEGMWLDRSVNDKQVLKQLLVPYDAEKMEAYEVSNVVNSPRNEMKECIREV</sequence>
<dbReference type="EC" id="3.4.-.-" evidence="8"/>
<comment type="similarity">
    <text evidence="1 8">Belongs to the SOS response-associated peptidase family.</text>
</comment>
<comment type="caution">
    <text evidence="9">The sequence shown here is derived from an EMBL/GenBank/DDBJ whole genome shotgun (WGS) entry which is preliminary data.</text>
</comment>
<reference evidence="9 10" key="1">
    <citation type="submission" date="2019-03" db="EMBL/GenBank/DDBJ databases">
        <title>Genomic Encyclopedia of Type Strains, Phase IV (KMG-IV): sequencing the most valuable type-strain genomes for metagenomic binning, comparative biology and taxonomic classification.</title>
        <authorList>
            <person name="Goeker M."/>
        </authorList>
    </citation>
    <scope>NUCLEOTIDE SEQUENCE [LARGE SCALE GENOMIC DNA]</scope>
    <source>
        <strain evidence="9 10">DSM 19377</strain>
    </source>
</reference>
<dbReference type="PANTHER" id="PTHR13604">
    <property type="entry name" value="DC12-RELATED"/>
    <property type="match status" value="1"/>
</dbReference>
<gene>
    <name evidence="9" type="ORF">EV207_113102</name>
</gene>